<evidence type="ECO:0000256" key="2">
    <source>
        <dbReference type="ARBA" id="ARBA00023033"/>
    </source>
</evidence>
<reference evidence="4 5" key="1">
    <citation type="submission" date="2020-08" db="EMBL/GenBank/DDBJ databases">
        <title>Sequencing the genomes of 1000 actinobacteria strains.</title>
        <authorList>
            <person name="Klenk H.-P."/>
        </authorList>
    </citation>
    <scope>NUCLEOTIDE SEQUENCE [LARGE SCALE GENOMIC DNA]</scope>
    <source>
        <strain evidence="4 5">DSM 45584</strain>
    </source>
</reference>
<keyword evidence="5" id="KW-1185">Reference proteome</keyword>
<protein>
    <submittedName>
        <fullName evidence="4">Alkanesulfonate monooxygenase SsuD/methylene tetrahydromethanopterin reductase-like flavin-dependent oxidoreductase (Luciferase family)</fullName>
    </submittedName>
</protein>
<dbReference type="GO" id="GO:0016705">
    <property type="term" value="F:oxidoreductase activity, acting on paired donors, with incorporation or reduction of molecular oxygen"/>
    <property type="evidence" value="ECO:0007669"/>
    <property type="project" value="InterPro"/>
</dbReference>
<name>A0A840QEP4_9PSEU</name>
<keyword evidence="1" id="KW-0560">Oxidoreductase</keyword>
<comment type="caution">
    <text evidence="4">The sequence shown here is derived from an EMBL/GenBank/DDBJ whole genome shotgun (WGS) entry which is preliminary data.</text>
</comment>
<proteinExistence type="predicted"/>
<dbReference type="InterPro" id="IPR011251">
    <property type="entry name" value="Luciferase-like_dom"/>
</dbReference>
<organism evidence="4 5">
    <name type="scientific">Saccharopolyspora phatthalungensis</name>
    <dbReference type="NCBI Taxonomy" id="664693"/>
    <lineage>
        <taxon>Bacteria</taxon>
        <taxon>Bacillati</taxon>
        <taxon>Actinomycetota</taxon>
        <taxon>Actinomycetes</taxon>
        <taxon>Pseudonocardiales</taxon>
        <taxon>Pseudonocardiaceae</taxon>
        <taxon>Saccharopolyspora</taxon>
    </lineage>
</organism>
<sequence>MVKSWVFDIFNYPYGADPEAFDPAKAQELYDWHFDSWLKLEELGYDGLFFSEHHFTAYNVSPSPNLLVAALAKRTSRMRLGVMGNIIPFHNPRRLAEEIAMLDYLTDGRLEVGLGRGVDEQEFVKEGVSMPTTRGYFQEGIELMHKAWRQPVFSHHGEHFNYDGVTIWPRPLQQPNPPVWLLTLSPSTIELCGTQGYKCTSAFQTVEKTKEAFDLYRRAADKAGHKPGADDFGLMRNVFVADTDKEAREIAEPALEVLFGLFRDAAIFKDLDNLPAGYEFYSSFFRPFVGTGHTDWNALIEAGIMCVGSPSTVRDQLLSQARALQCGNFFSWNSFGHLTPEQTIGSYELYAKEVMPALHELDLD</sequence>
<dbReference type="PANTHER" id="PTHR30137">
    <property type="entry name" value="LUCIFERASE-LIKE MONOOXYGENASE"/>
    <property type="match status" value="1"/>
</dbReference>
<accession>A0A840QEP4</accession>
<dbReference type="SUPFAM" id="SSF51679">
    <property type="entry name" value="Bacterial luciferase-like"/>
    <property type="match status" value="1"/>
</dbReference>
<dbReference type="Gene3D" id="3.20.20.30">
    <property type="entry name" value="Luciferase-like domain"/>
    <property type="match status" value="1"/>
</dbReference>
<evidence type="ECO:0000313" key="5">
    <source>
        <dbReference type="Proteomes" id="UP000584374"/>
    </source>
</evidence>
<gene>
    <name evidence="4" type="ORF">BJ970_006495</name>
</gene>
<evidence type="ECO:0000259" key="3">
    <source>
        <dbReference type="Pfam" id="PF00296"/>
    </source>
</evidence>
<dbReference type="InterPro" id="IPR036661">
    <property type="entry name" value="Luciferase-like_sf"/>
</dbReference>
<dbReference type="GO" id="GO:0004497">
    <property type="term" value="F:monooxygenase activity"/>
    <property type="evidence" value="ECO:0007669"/>
    <property type="project" value="UniProtKB-KW"/>
</dbReference>
<dbReference type="GO" id="GO:0005829">
    <property type="term" value="C:cytosol"/>
    <property type="evidence" value="ECO:0007669"/>
    <property type="project" value="TreeGrafter"/>
</dbReference>
<dbReference type="Pfam" id="PF00296">
    <property type="entry name" value="Bac_luciferase"/>
    <property type="match status" value="1"/>
</dbReference>
<evidence type="ECO:0000313" key="4">
    <source>
        <dbReference type="EMBL" id="MBB5158896.1"/>
    </source>
</evidence>
<keyword evidence="2 4" id="KW-0503">Monooxygenase</keyword>
<dbReference type="AlphaFoldDB" id="A0A840QEP4"/>
<dbReference type="Proteomes" id="UP000584374">
    <property type="component" value="Unassembled WGS sequence"/>
</dbReference>
<dbReference type="EMBL" id="JACHIW010000002">
    <property type="protein sequence ID" value="MBB5158896.1"/>
    <property type="molecule type" value="Genomic_DNA"/>
</dbReference>
<feature type="domain" description="Luciferase-like" evidence="3">
    <location>
        <begin position="39"/>
        <end position="318"/>
    </location>
</feature>
<dbReference type="RefSeq" id="WP_184730957.1">
    <property type="nucleotide sequence ID" value="NZ_JACHIW010000002.1"/>
</dbReference>
<dbReference type="PANTHER" id="PTHR30137:SF8">
    <property type="entry name" value="BLR5498 PROTEIN"/>
    <property type="match status" value="1"/>
</dbReference>
<evidence type="ECO:0000256" key="1">
    <source>
        <dbReference type="ARBA" id="ARBA00023002"/>
    </source>
</evidence>
<dbReference type="InterPro" id="IPR050766">
    <property type="entry name" value="Bact_Lucif_Oxidored"/>
</dbReference>